<keyword evidence="6 8" id="KW-0472">Membrane</keyword>
<dbReference type="InterPro" id="IPR012910">
    <property type="entry name" value="Plug_dom"/>
</dbReference>
<evidence type="ECO:0000259" key="11">
    <source>
        <dbReference type="Pfam" id="PF07715"/>
    </source>
</evidence>
<dbReference type="Gene3D" id="2.40.170.20">
    <property type="entry name" value="TonB-dependent receptor, beta-barrel domain"/>
    <property type="match status" value="1"/>
</dbReference>
<dbReference type="SUPFAM" id="SSF49464">
    <property type="entry name" value="Carboxypeptidase regulatory domain-like"/>
    <property type="match status" value="1"/>
</dbReference>
<keyword evidence="5 9" id="KW-0798">TonB box</keyword>
<sequence length="1016" mass="111211">MNLFRLKFLIRYRLLAVPVFLLILFSTNLKAQSNLIKGVVKDESGKPLPGASVTVKGTAIAVATGLNGDFAINATNGTTLVIKFIGYNTQEVVVGDQQNLAIALKAQYNSLNEVVVVGYGTQKKENLTGSVAVVNVADAGKRVTNDVARALQGQVAGVQVNGSGVPGEGVSIRIRGVSSLTNNNPLYIIDGVQTQTPYDFPVGDIESIQIIKDGSAGAIYGFQGANGVVLITTKKGKAGPLKINYNGYYGRQYNPKKLSVTDRIGYQKIADAAETNAGLSLAPGNDPTSSLFIKNVNTDWQKENFKTGTTQNHELSFSGGTDATTYNLAFGYYNQTGTVTAGPNYERYNMSGNLQGKKGIFSFGAKMAFTEAYYRNLAYPRLHGTGNEVIDMITAIPTMPVYDPKREGGYGGVDQNTQRAISLNVIGVNNLIQNNSQHDRFLGATWAELEFFKNFKYRLNVTFDRTDFRNFYFEPTYDLGWFYPSIAAYHSDARGEAYTALVENTLSYKFSVEKHNVELLAGTSYRRDEANNITGTANNLTQPYSYSFDNVSNQSNTSLFGNSGERKFYSPIFGRVNYDYDGKYLLTANFRRDGSSQLRPENRYGNFAGASIGWNLNKESFLHLPETISNLKLRAGYGVQGNINSLTSWYPYQTIVNANASYVFGNTLAPGTTQTQVFDQTNKWEQKKSTNLGIDLSLFHDQLSFTGEYYNNKIDGILLAVPIPISVGAINTPTVNAASFTNKGLEFSVTYHSKSRGSFHYDISANASTLKNRVLSLGTGNNPIYGAFSKTAVGGEVGQLFGYVTEGIFQNTTDIKNHATQPNAAVGDIKFKDLNGDGTITDADRTYLGSAIPKLYYGFNINLAYKNFDATLFIQGNYGSKIANGVYQALMTGQYGNQSTDELNYWTPTNTNTNVPRPIIGDPNGNGRNSDRFIQSGGFSRLQTAQLGYTIPTALLNRTHVFKTFRVYLSGQNLATITGYKGYDPDFGNDGTLNRGFDYGSFPNPRTFLLGVQVGL</sequence>
<evidence type="ECO:0000256" key="5">
    <source>
        <dbReference type="ARBA" id="ARBA00023077"/>
    </source>
</evidence>
<dbReference type="Gene3D" id="2.170.130.10">
    <property type="entry name" value="TonB-dependent receptor, plug domain"/>
    <property type="match status" value="1"/>
</dbReference>
<dbReference type="RefSeq" id="WP_157567961.1">
    <property type="nucleotide sequence ID" value="NZ_WPIK01000012.1"/>
</dbReference>
<dbReference type="Pfam" id="PF00593">
    <property type="entry name" value="TonB_dep_Rec_b-barrel"/>
    <property type="match status" value="1"/>
</dbReference>
<evidence type="ECO:0000259" key="10">
    <source>
        <dbReference type="Pfam" id="PF00593"/>
    </source>
</evidence>
<dbReference type="GO" id="GO:0009279">
    <property type="term" value="C:cell outer membrane"/>
    <property type="evidence" value="ECO:0007669"/>
    <property type="project" value="UniProtKB-SubCell"/>
</dbReference>
<proteinExistence type="inferred from homology"/>
<keyword evidence="13" id="KW-1185">Reference proteome</keyword>
<keyword evidence="2 8" id="KW-0813">Transport</keyword>
<dbReference type="Proteomes" id="UP000462014">
    <property type="component" value="Unassembled WGS sequence"/>
</dbReference>
<keyword evidence="4 8" id="KW-0812">Transmembrane</keyword>
<keyword evidence="7 8" id="KW-0998">Cell outer membrane</keyword>
<dbReference type="InterPro" id="IPR008969">
    <property type="entry name" value="CarboxyPept-like_regulatory"/>
</dbReference>
<dbReference type="PROSITE" id="PS52016">
    <property type="entry name" value="TONB_DEPENDENT_REC_3"/>
    <property type="match status" value="1"/>
</dbReference>
<keyword evidence="3 8" id="KW-1134">Transmembrane beta strand</keyword>
<feature type="domain" description="TonB-dependent receptor-like beta-barrel" evidence="10">
    <location>
        <begin position="409"/>
        <end position="974"/>
    </location>
</feature>
<evidence type="ECO:0000313" key="13">
    <source>
        <dbReference type="Proteomes" id="UP000462014"/>
    </source>
</evidence>
<protein>
    <submittedName>
        <fullName evidence="12">SusC/RagA family TonB-linked outer membrane protein</fullName>
    </submittedName>
</protein>
<evidence type="ECO:0000256" key="2">
    <source>
        <dbReference type="ARBA" id="ARBA00022448"/>
    </source>
</evidence>
<dbReference type="InterPro" id="IPR039426">
    <property type="entry name" value="TonB-dep_rcpt-like"/>
</dbReference>
<gene>
    <name evidence="12" type="ORF">GO621_13625</name>
</gene>
<feature type="domain" description="TonB-dependent receptor plug" evidence="11">
    <location>
        <begin position="124"/>
        <end position="228"/>
    </location>
</feature>
<comment type="subcellular location">
    <subcellularLocation>
        <location evidence="1 8">Cell outer membrane</location>
        <topology evidence="1 8">Multi-pass membrane protein</topology>
    </subcellularLocation>
</comment>
<evidence type="ECO:0000256" key="8">
    <source>
        <dbReference type="PROSITE-ProRule" id="PRU01360"/>
    </source>
</evidence>
<dbReference type="Pfam" id="PF07715">
    <property type="entry name" value="Plug"/>
    <property type="match status" value="1"/>
</dbReference>
<evidence type="ECO:0000256" key="1">
    <source>
        <dbReference type="ARBA" id="ARBA00004571"/>
    </source>
</evidence>
<dbReference type="InterPro" id="IPR036942">
    <property type="entry name" value="Beta-barrel_TonB_sf"/>
</dbReference>
<dbReference type="InterPro" id="IPR023996">
    <property type="entry name" value="TonB-dep_OMP_SusC/RagA"/>
</dbReference>
<evidence type="ECO:0000256" key="4">
    <source>
        <dbReference type="ARBA" id="ARBA00022692"/>
    </source>
</evidence>
<dbReference type="EMBL" id="WPIK01000012">
    <property type="protein sequence ID" value="MVN22571.1"/>
    <property type="molecule type" value="Genomic_DNA"/>
</dbReference>
<evidence type="ECO:0000256" key="6">
    <source>
        <dbReference type="ARBA" id="ARBA00023136"/>
    </source>
</evidence>
<dbReference type="InterPro" id="IPR023997">
    <property type="entry name" value="TonB-dep_OMP_SusC/RagA_CS"/>
</dbReference>
<organism evidence="12 13">
    <name type="scientific">Mucilaginibacter arboris</name>
    <dbReference type="NCBI Taxonomy" id="2682090"/>
    <lineage>
        <taxon>Bacteria</taxon>
        <taxon>Pseudomonadati</taxon>
        <taxon>Bacteroidota</taxon>
        <taxon>Sphingobacteriia</taxon>
        <taxon>Sphingobacteriales</taxon>
        <taxon>Sphingobacteriaceae</taxon>
        <taxon>Mucilaginibacter</taxon>
    </lineage>
</organism>
<dbReference type="Pfam" id="PF13715">
    <property type="entry name" value="CarbopepD_reg_2"/>
    <property type="match status" value="1"/>
</dbReference>
<evidence type="ECO:0000256" key="9">
    <source>
        <dbReference type="RuleBase" id="RU003357"/>
    </source>
</evidence>
<comment type="similarity">
    <text evidence="8 9">Belongs to the TonB-dependent receptor family.</text>
</comment>
<dbReference type="SUPFAM" id="SSF56935">
    <property type="entry name" value="Porins"/>
    <property type="match status" value="1"/>
</dbReference>
<dbReference type="InterPro" id="IPR000531">
    <property type="entry name" value="Beta-barrel_TonB"/>
</dbReference>
<evidence type="ECO:0000313" key="12">
    <source>
        <dbReference type="EMBL" id="MVN22571.1"/>
    </source>
</evidence>
<name>A0A7K1SZ32_9SPHI</name>
<dbReference type="InterPro" id="IPR037066">
    <property type="entry name" value="Plug_dom_sf"/>
</dbReference>
<dbReference type="NCBIfam" id="TIGR04056">
    <property type="entry name" value="OMP_RagA_SusC"/>
    <property type="match status" value="1"/>
</dbReference>
<evidence type="ECO:0000256" key="3">
    <source>
        <dbReference type="ARBA" id="ARBA00022452"/>
    </source>
</evidence>
<evidence type="ECO:0000256" key="7">
    <source>
        <dbReference type="ARBA" id="ARBA00023237"/>
    </source>
</evidence>
<reference evidence="12 13" key="1">
    <citation type="submission" date="2019-12" db="EMBL/GenBank/DDBJ databases">
        <title>Mucilaginibacter sp. HMF7410 genome sequencing and assembly.</title>
        <authorList>
            <person name="Kang H."/>
            <person name="Cha I."/>
            <person name="Kim H."/>
            <person name="Joh K."/>
        </authorList>
    </citation>
    <scope>NUCLEOTIDE SEQUENCE [LARGE SCALE GENOMIC DNA]</scope>
    <source>
        <strain evidence="12 13">HMF7410</strain>
    </source>
</reference>
<dbReference type="Gene3D" id="2.60.40.1120">
    <property type="entry name" value="Carboxypeptidase-like, regulatory domain"/>
    <property type="match status" value="1"/>
</dbReference>
<dbReference type="AlphaFoldDB" id="A0A7K1SZ32"/>
<comment type="caution">
    <text evidence="12">The sequence shown here is derived from an EMBL/GenBank/DDBJ whole genome shotgun (WGS) entry which is preliminary data.</text>
</comment>
<dbReference type="NCBIfam" id="TIGR04057">
    <property type="entry name" value="SusC_RagA_signa"/>
    <property type="match status" value="1"/>
</dbReference>
<accession>A0A7K1SZ32</accession>